<protein>
    <recommendedName>
        <fullName evidence="4">Flagellin</fullName>
    </recommendedName>
</protein>
<reference evidence="6 7" key="1">
    <citation type="journal article" date="2019" name="Int. J. Syst. Evol. Microbiol.">
        <title>The Global Catalogue of Microorganisms (GCM) 10K type strain sequencing project: providing services to taxonomists for standard genome sequencing and annotation.</title>
        <authorList>
            <consortium name="The Broad Institute Genomics Platform"/>
            <consortium name="The Broad Institute Genome Sequencing Center for Infectious Disease"/>
            <person name="Wu L."/>
            <person name="Ma J."/>
        </authorList>
    </citation>
    <scope>NUCLEOTIDE SEQUENCE [LARGE SCALE GENOMIC DNA]</scope>
    <source>
        <strain evidence="6 7">DT72</strain>
    </source>
</reference>
<evidence type="ECO:0000313" key="6">
    <source>
        <dbReference type="EMBL" id="MFC7080270.1"/>
    </source>
</evidence>
<keyword evidence="5" id="KW-0472">Membrane</keyword>
<name>A0ABD5WKR7_9EURY</name>
<comment type="function">
    <text evidence="4">Flagellin is the subunit protein which polymerizes to form the filaments of archaeal flagella.</text>
</comment>
<dbReference type="RefSeq" id="WP_382209557.1">
    <property type="nucleotide sequence ID" value="NZ_JBHSZH010000005.1"/>
</dbReference>
<dbReference type="InterPro" id="IPR013373">
    <property type="entry name" value="Flagellin/pilin_N_arc"/>
</dbReference>
<dbReference type="PANTHER" id="PTHR35903:SF1">
    <property type="entry name" value="FLAGELLIN B1"/>
    <property type="match status" value="1"/>
</dbReference>
<evidence type="ECO:0000256" key="4">
    <source>
        <dbReference type="RuleBase" id="RU361282"/>
    </source>
</evidence>
<comment type="caution">
    <text evidence="6">The sequence shown here is derived from an EMBL/GenBank/DDBJ whole genome shotgun (WGS) entry which is preliminary data.</text>
</comment>
<evidence type="ECO:0000313" key="7">
    <source>
        <dbReference type="Proteomes" id="UP001596407"/>
    </source>
</evidence>
<dbReference type="EMBL" id="JBHSZH010000005">
    <property type="protein sequence ID" value="MFC7080270.1"/>
    <property type="molecule type" value="Genomic_DNA"/>
</dbReference>
<dbReference type="PANTHER" id="PTHR35903">
    <property type="entry name" value="FLAGELLIN B1"/>
    <property type="match status" value="1"/>
</dbReference>
<dbReference type="GO" id="GO:0097589">
    <property type="term" value="C:archaeal-type flagellum"/>
    <property type="evidence" value="ECO:0007669"/>
    <property type="project" value="UniProtKB-SubCell"/>
</dbReference>
<evidence type="ECO:0000256" key="5">
    <source>
        <dbReference type="SAM" id="Phobius"/>
    </source>
</evidence>
<sequence length="249" mass="25628">MGFDTRAESDRGQVGIGTLVVFIAMVLVAAIAAGVLLETAGTLQNRAEQTGREATDQVLNRLTVVSSYGHVTDDVKNSAPKSSGDIMPNESVDTVELTVKLSPGSGPVNLSRATISWVGPENSTTLVHGKVASYAPGVVDRGEPGTFGVGGGGGGSQTDDQSHAHEVFNTHALDGGDGTVLTEQDDQIEIRVNAGLVEAGTRDPLTPPYSEPLPSGSEVTLRITTASGASTLHRLAVPVSLTEKSSVSL</sequence>
<evidence type="ECO:0000256" key="3">
    <source>
        <dbReference type="ARBA" id="ARBA00022440"/>
    </source>
</evidence>
<accession>A0ABD5WKR7</accession>
<proteinExistence type="inferred from homology"/>
<comment type="similarity">
    <text evidence="2 4">Belongs to the archaeal flagellin family.</text>
</comment>
<feature type="transmembrane region" description="Helical" evidence="5">
    <location>
        <begin position="12"/>
        <end position="37"/>
    </location>
</feature>
<dbReference type="Pfam" id="PF01917">
    <property type="entry name" value="Flagellin_arch-type"/>
    <property type="match status" value="1"/>
</dbReference>
<keyword evidence="5" id="KW-1133">Transmembrane helix</keyword>
<dbReference type="NCBIfam" id="TIGR02537">
    <property type="entry name" value="arch_flag_Nterm"/>
    <property type="match status" value="1"/>
</dbReference>
<comment type="subcellular location">
    <subcellularLocation>
        <location evidence="1 4">Archaeal flagellum</location>
    </subcellularLocation>
</comment>
<evidence type="ECO:0000256" key="2">
    <source>
        <dbReference type="ARBA" id="ARBA00010256"/>
    </source>
</evidence>
<keyword evidence="7" id="KW-1185">Reference proteome</keyword>
<gene>
    <name evidence="6" type="ORF">ACFQJ6_09225</name>
</gene>
<dbReference type="Proteomes" id="UP001596407">
    <property type="component" value="Unassembled WGS sequence"/>
</dbReference>
<dbReference type="InterPro" id="IPR002774">
    <property type="entry name" value="Flagellin_arc-type"/>
</dbReference>
<keyword evidence="5" id="KW-0812">Transmembrane</keyword>
<dbReference type="AlphaFoldDB" id="A0ABD5WKR7"/>
<evidence type="ECO:0000256" key="1">
    <source>
        <dbReference type="ARBA" id="ARBA00004618"/>
    </source>
</evidence>
<organism evidence="6 7">
    <name type="scientific">Halorussus caseinilyticus</name>
    <dbReference type="NCBI Taxonomy" id="3034025"/>
    <lineage>
        <taxon>Archaea</taxon>
        <taxon>Methanobacteriati</taxon>
        <taxon>Methanobacteriota</taxon>
        <taxon>Stenosarchaea group</taxon>
        <taxon>Halobacteria</taxon>
        <taxon>Halobacteriales</taxon>
        <taxon>Haladaptataceae</taxon>
        <taxon>Halorussus</taxon>
    </lineage>
</organism>
<keyword evidence="3 4" id="KW-0974">Archaeal flagellum</keyword>